<comment type="caution">
    <text evidence="2">The sequence shown here is derived from an EMBL/GenBank/DDBJ whole genome shotgun (WGS) entry which is preliminary data.</text>
</comment>
<protein>
    <submittedName>
        <fullName evidence="2">Ribosomal protein S18 acetylase RimI-like enzyme</fullName>
    </submittedName>
</protein>
<sequence length="193" mass="22112">MDEQINGEGEYAMKINKQEINVNGATYIIRSAIHKDARALSEIRLQIDEETQNLDREKGEDFIDVQGFEQLIKADIENKRNLFLVAVVHDRIVGFSRCEGNQLKRFAHKVEFGVCVLKDYWGYGIGKNLLKESIAWTDSNGIKKITLNVLETNEKAINLYKQFGFKTEGILENDKVLSDGLYYNTLVMGRFNV</sequence>
<accession>A0ABV2K781</accession>
<organism evidence="2 3">
    <name type="scientific">Sporosarcina psychrophila</name>
    <name type="common">Bacillus psychrophilus</name>
    <dbReference type="NCBI Taxonomy" id="1476"/>
    <lineage>
        <taxon>Bacteria</taxon>
        <taxon>Bacillati</taxon>
        <taxon>Bacillota</taxon>
        <taxon>Bacilli</taxon>
        <taxon>Bacillales</taxon>
        <taxon>Caryophanaceae</taxon>
        <taxon>Sporosarcina</taxon>
    </lineage>
</organism>
<feature type="domain" description="N-acetyltransferase" evidence="1">
    <location>
        <begin position="27"/>
        <end position="193"/>
    </location>
</feature>
<dbReference type="PROSITE" id="PS51186">
    <property type="entry name" value="GNAT"/>
    <property type="match status" value="1"/>
</dbReference>
<proteinExistence type="predicted"/>
<reference evidence="2 3" key="1">
    <citation type="submission" date="2024-06" db="EMBL/GenBank/DDBJ databases">
        <title>Sorghum-associated microbial communities from plants grown in Nebraska, USA.</title>
        <authorList>
            <person name="Schachtman D."/>
        </authorList>
    </citation>
    <scope>NUCLEOTIDE SEQUENCE [LARGE SCALE GENOMIC DNA]</scope>
    <source>
        <strain evidence="2 3">1288</strain>
    </source>
</reference>
<gene>
    <name evidence="2" type="ORF">ABIC55_002023</name>
</gene>
<evidence type="ECO:0000313" key="3">
    <source>
        <dbReference type="Proteomes" id="UP001549104"/>
    </source>
</evidence>
<evidence type="ECO:0000259" key="1">
    <source>
        <dbReference type="PROSITE" id="PS51186"/>
    </source>
</evidence>
<dbReference type="CDD" id="cd04301">
    <property type="entry name" value="NAT_SF"/>
    <property type="match status" value="1"/>
</dbReference>
<dbReference type="InterPro" id="IPR016181">
    <property type="entry name" value="Acyl_CoA_acyltransferase"/>
</dbReference>
<dbReference type="SUPFAM" id="SSF55729">
    <property type="entry name" value="Acyl-CoA N-acyltransferases (Nat)"/>
    <property type="match status" value="1"/>
</dbReference>
<dbReference type="EMBL" id="JBEPME010000002">
    <property type="protein sequence ID" value="MET3656936.1"/>
    <property type="molecule type" value="Genomic_DNA"/>
</dbReference>
<dbReference type="Pfam" id="PF00583">
    <property type="entry name" value="Acetyltransf_1"/>
    <property type="match status" value="1"/>
</dbReference>
<dbReference type="PANTHER" id="PTHR43072">
    <property type="entry name" value="N-ACETYLTRANSFERASE"/>
    <property type="match status" value="1"/>
</dbReference>
<dbReference type="InterPro" id="IPR000182">
    <property type="entry name" value="GNAT_dom"/>
</dbReference>
<keyword evidence="3" id="KW-1185">Reference proteome</keyword>
<dbReference type="PANTHER" id="PTHR43072:SF52">
    <property type="entry name" value="GCN5-RELATED N-ACETYLTRANSFERASE"/>
    <property type="match status" value="1"/>
</dbReference>
<evidence type="ECO:0000313" key="2">
    <source>
        <dbReference type="EMBL" id="MET3656936.1"/>
    </source>
</evidence>
<name>A0ABV2K781_SPOPS</name>
<dbReference type="Proteomes" id="UP001549104">
    <property type="component" value="Unassembled WGS sequence"/>
</dbReference>
<dbReference type="Gene3D" id="3.40.630.30">
    <property type="match status" value="1"/>
</dbReference>